<feature type="compositionally biased region" description="Basic and acidic residues" evidence="1">
    <location>
        <begin position="1"/>
        <end position="10"/>
    </location>
</feature>
<reference evidence="2 3" key="1">
    <citation type="submission" date="2022-10" db="EMBL/GenBank/DDBJ databases">
        <title>Chitinophaga nivalis PC15 sp. nov., isolated from Pyeongchang county, South Korea.</title>
        <authorList>
            <person name="Trinh H.N."/>
        </authorList>
    </citation>
    <scope>NUCLEOTIDE SEQUENCE [LARGE SCALE GENOMIC DNA]</scope>
    <source>
        <strain evidence="2 3">PC14</strain>
    </source>
</reference>
<evidence type="ECO:0000313" key="3">
    <source>
        <dbReference type="Proteomes" id="UP001207742"/>
    </source>
</evidence>
<gene>
    <name evidence="2" type="ORF">OL497_29810</name>
</gene>
<keyword evidence="3" id="KW-1185">Reference proteome</keyword>
<sequence>MSNPDKHQEPNEEPVTPEKQPGKTDPTPVQPPPDKPEIPPPPPDVPERDVPRKPADPQAGERAFDKKEPNRK</sequence>
<name>A0ABT3IVX2_9BACT</name>
<evidence type="ECO:0000313" key="2">
    <source>
        <dbReference type="EMBL" id="MCW3488127.1"/>
    </source>
</evidence>
<proteinExistence type="predicted"/>
<feature type="region of interest" description="Disordered" evidence="1">
    <location>
        <begin position="1"/>
        <end position="72"/>
    </location>
</feature>
<evidence type="ECO:0000256" key="1">
    <source>
        <dbReference type="SAM" id="MobiDB-lite"/>
    </source>
</evidence>
<dbReference type="EMBL" id="JAPDNS010000002">
    <property type="protein sequence ID" value="MCW3488127.1"/>
    <property type="molecule type" value="Genomic_DNA"/>
</dbReference>
<accession>A0ABT3IVX2</accession>
<dbReference type="Proteomes" id="UP001207742">
    <property type="component" value="Unassembled WGS sequence"/>
</dbReference>
<feature type="compositionally biased region" description="Basic and acidic residues" evidence="1">
    <location>
        <begin position="45"/>
        <end position="55"/>
    </location>
</feature>
<protein>
    <submittedName>
        <fullName evidence="2">Uncharacterized protein</fullName>
    </submittedName>
</protein>
<organism evidence="2 3">
    <name type="scientific">Chitinophaga nivalis</name>
    <dbReference type="NCBI Taxonomy" id="2991709"/>
    <lineage>
        <taxon>Bacteria</taxon>
        <taxon>Pseudomonadati</taxon>
        <taxon>Bacteroidota</taxon>
        <taxon>Chitinophagia</taxon>
        <taxon>Chitinophagales</taxon>
        <taxon>Chitinophagaceae</taxon>
        <taxon>Chitinophaga</taxon>
    </lineage>
</organism>
<comment type="caution">
    <text evidence="2">The sequence shown here is derived from an EMBL/GenBank/DDBJ whole genome shotgun (WGS) entry which is preliminary data.</text>
</comment>
<feature type="compositionally biased region" description="Pro residues" evidence="1">
    <location>
        <begin position="28"/>
        <end position="44"/>
    </location>
</feature>
<feature type="compositionally biased region" description="Basic and acidic residues" evidence="1">
    <location>
        <begin position="62"/>
        <end position="72"/>
    </location>
</feature>
<dbReference type="RefSeq" id="WP_264734932.1">
    <property type="nucleotide sequence ID" value="NZ_JAPDNR010000001.1"/>
</dbReference>